<comment type="similarity">
    <text evidence="1 7">Belongs to the methyltransferase superfamily. Fibrillarin family.</text>
</comment>
<evidence type="ECO:0000256" key="6">
    <source>
        <dbReference type="ARBA" id="ARBA00022884"/>
    </source>
</evidence>
<dbReference type="KEGG" id="psyt:DSAG12_00283"/>
<dbReference type="NCBIfam" id="NF003276">
    <property type="entry name" value="PRK04266.1-2"/>
    <property type="match status" value="1"/>
</dbReference>
<dbReference type="Gene3D" id="3.30.200.20">
    <property type="entry name" value="Phosphorylase Kinase, domain 1"/>
    <property type="match status" value="1"/>
</dbReference>
<keyword evidence="5 7" id="KW-0819">tRNA processing</keyword>
<dbReference type="GO" id="GO:1990259">
    <property type="term" value="F:histone H2AQ104 methyltransferase activity"/>
    <property type="evidence" value="ECO:0007669"/>
    <property type="project" value="TreeGrafter"/>
</dbReference>
<name>A0A5B9D6K4_9ARCH</name>
<keyword evidence="3 7" id="KW-0489">Methyltransferase</keyword>
<evidence type="ECO:0000256" key="7">
    <source>
        <dbReference type="HAMAP-Rule" id="MF_00351"/>
    </source>
</evidence>
<sequence>MAKFKKHNKFDGIFLSGYKETQKIYTVNLDFNKSVYGEKLLLDGDLQYREWNPFRSKLCAAIKCNARKIFINPSSKVLYLGASSGTTVSHVSDIVTKGIIYAIEFSSRSLRELVQNSVDRQNVIPILGDANQPHEYLKFITGAIDIIYMDVAQPNQSEILIKNAKMYLKPGVGKFIYTVKSRSIDSIASPKEIFAKEIKTLEENGLMVTDNVNITSFQTDHVVLFGRYQGL</sequence>
<protein>
    <recommendedName>
        <fullName evidence="7">Fibrillarin-like rRNA/tRNA 2'-O-methyltransferase</fullName>
        <ecNumber evidence="7">2.1.1.-</ecNumber>
    </recommendedName>
</protein>
<evidence type="ECO:0000256" key="1">
    <source>
        <dbReference type="ARBA" id="ARBA00010632"/>
    </source>
</evidence>
<evidence type="ECO:0000256" key="2">
    <source>
        <dbReference type="ARBA" id="ARBA00022552"/>
    </source>
</evidence>
<comment type="function">
    <text evidence="7">Involved in pre-rRNA and tRNA processing. Utilizes the methyl donor S-adenosyl-L-methionine to catalyze the site-specific 2'-hydroxyl methylation of ribose moieties in rRNA and tRNA. Site specificity is provided by a guide RNA that base pairs with the substrate. Methylation occurs at a characteristic distance from the sequence involved in base pairing with the guide RNA.</text>
</comment>
<evidence type="ECO:0000256" key="4">
    <source>
        <dbReference type="ARBA" id="ARBA00022679"/>
    </source>
</evidence>
<dbReference type="InterPro" id="IPR020813">
    <property type="entry name" value="Fibrillarin_CS"/>
</dbReference>
<dbReference type="PRINTS" id="PR00052">
    <property type="entry name" value="FIBRILLARIN"/>
</dbReference>
<keyword evidence="2 7" id="KW-0698">rRNA processing</keyword>
<feature type="binding site" evidence="7">
    <location>
        <begin position="129"/>
        <end position="130"/>
    </location>
    <ligand>
        <name>S-adenosyl-L-methionine</name>
        <dbReference type="ChEBI" id="CHEBI:59789"/>
    </ligand>
</feature>
<dbReference type="OrthoDB" id="6244at2157"/>
<dbReference type="GO" id="GO:0003723">
    <property type="term" value="F:RNA binding"/>
    <property type="evidence" value="ECO:0007669"/>
    <property type="project" value="UniProtKB-UniRule"/>
</dbReference>
<dbReference type="PROSITE" id="PS00566">
    <property type="entry name" value="FIBRILLARIN"/>
    <property type="match status" value="1"/>
</dbReference>
<dbReference type="EMBL" id="CP042905">
    <property type="protein sequence ID" value="QEE14470.1"/>
    <property type="molecule type" value="Genomic_DNA"/>
</dbReference>
<keyword evidence="6 7" id="KW-0694">RNA-binding</keyword>
<dbReference type="GO" id="GO:0000494">
    <property type="term" value="P:box C/D sno(s)RNA 3'-end processing"/>
    <property type="evidence" value="ECO:0007669"/>
    <property type="project" value="TreeGrafter"/>
</dbReference>
<dbReference type="AlphaFoldDB" id="A0A5B9D6K4"/>
<reference evidence="8 9" key="2">
    <citation type="journal article" date="2024" name="Int. J. Syst. Evol. Microbiol.">
        <title>Promethearchaeum syntrophicum gen. nov., sp. nov., an anaerobic, obligately syntrophic archaeon, the first isolate of the lineage 'Asgard' archaea, and proposal of the new archaeal phylum Promethearchaeota phyl. nov. and kingdom Promethearchaeati regn. nov.</title>
        <authorList>
            <person name="Imachi H."/>
            <person name="Nobu M.K."/>
            <person name="Kato S."/>
            <person name="Takaki Y."/>
            <person name="Miyazaki M."/>
            <person name="Miyata M."/>
            <person name="Ogawara M."/>
            <person name="Saito Y."/>
            <person name="Sakai S."/>
            <person name="Tahara Y.O."/>
            <person name="Takano Y."/>
            <person name="Tasumi E."/>
            <person name="Uematsu K."/>
            <person name="Yoshimura T."/>
            <person name="Itoh T."/>
            <person name="Ohkuma M."/>
            <person name="Takai K."/>
        </authorList>
    </citation>
    <scope>NUCLEOTIDE SEQUENCE [LARGE SCALE GENOMIC DNA]</scope>
    <source>
        <strain evidence="8 9">MK-D1</strain>
    </source>
</reference>
<dbReference type="InterPro" id="IPR000692">
    <property type="entry name" value="Fibrillarin"/>
</dbReference>
<organism evidence="8 9">
    <name type="scientific">Promethearchaeum syntrophicum</name>
    <dbReference type="NCBI Taxonomy" id="2594042"/>
    <lineage>
        <taxon>Archaea</taxon>
        <taxon>Promethearchaeati</taxon>
        <taxon>Promethearchaeota</taxon>
        <taxon>Promethearchaeia</taxon>
        <taxon>Promethearchaeales</taxon>
        <taxon>Promethearchaeaceae</taxon>
        <taxon>Promethearchaeum</taxon>
    </lineage>
</organism>
<dbReference type="GO" id="GO:0008033">
    <property type="term" value="P:tRNA processing"/>
    <property type="evidence" value="ECO:0007669"/>
    <property type="project" value="UniProtKB-UniRule"/>
</dbReference>
<evidence type="ECO:0000313" key="9">
    <source>
        <dbReference type="Proteomes" id="UP000321408"/>
    </source>
</evidence>
<keyword evidence="9" id="KW-1185">Reference proteome</keyword>
<dbReference type="Pfam" id="PF01269">
    <property type="entry name" value="Fibrillarin"/>
    <property type="match status" value="1"/>
</dbReference>
<dbReference type="SMART" id="SM01206">
    <property type="entry name" value="Fibrillarin"/>
    <property type="match status" value="1"/>
</dbReference>
<dbReference type="InterPro" id="IPR029063">
    <property type="entry name" value="SAM-dependent_MTases_sf"/>
</dbReference>
<gene>
    <name evidence="7" type="primary">flpA</name>
    <name evidence="8" type="ORF">DSAG12_00283</name>
</gene>
<proteinExistence type="inferred from homology"/>
<feature type="binding site" evidence="7">
    <location>
        <begin position="86"/>
        <end position="87"/>
    </location>
    <ligand>
        <name>S-adenosyl-L-methionine</name>
        <dbReference type="ChEBI" id="CHEBI:59789"/>
    </ligand>
</feature>
<dbReference type="GeneID" id="41328286"/>
<dbReference type="Proteomes" id="UP000321408">
    <property type="component" value="Chromosome"/>
</dbReference>
<feature type="binding site" evidence="7">
    <location>
        <begin position="150"/>
        <end position="153"/>
    </location>
    <ligand>
        <name>S-adenosyl-L-methionine</name>
        <dbReference type="ChEBI" id="CHEBI:59789"/>
    </ligand>
</feature>
<feature type="binding site" evidence="7">
    <location>
        <begin position="104"/>
        <end position="105"/>
    </location>
    <ligand>
        <name>S-adenosyl-L-methionine</name>
        <dbReference type="ChEBI" id="CHEBI:59789"/>
    </ligand>
</feature>
<dbReference type="PANTHER" id="PTHR10335:SF17">
    <property type="entry name" value="FIBRILLARIN"/>
    <property type="match status" value="1"/>
</dbReference>
<dbReference type="EC" id="2.1.1.-" evidence="7"/>
<dbReference type="PIRSF" id="PIRSF006540">
    <property type="entry name" value="Nop17p"/>
    <property type="match status" value="1"/>
</dbReference>
<dbReference type="RefSeq" id="WP_147661423.1">
    <property type="nucleotide sequence ID" value="NZ_CP042905.2"/>
</dbReference>
<reference evidence="8 9" key="1">
    <citation type="journal article" date="2020" name="Nature">
        <title>Isolation of an archaeon at the prokaryote-eukaryote interface.</title>
        <authorList>
            <person name="Imachi H."/>
            <person name="Nobu M.K."/>
            <person name="Nakahara N."/>
            <person name="Morono Y."/>
            <person name="Ogawara M."/>
            <person name="Takaki Y."/>
            <person name="Takano Y."/>
            <person name="Uematsu K."/>
            <person name="Ikuta T."/>
            <person name="Ito M."/>
            <person name="Matsui Y."/>
            <person name="Miyazaki M."/>
            <person name="Murata K."/>
            <person name="Saito Y."/>
            <person name="Sakai S."/>
            <person name="Song C."/>
            <person name="Tasumi E."/>
            <person name="Yamanaka Y."/>
            <person name="Yamaguchi T."/>
            <person name="Kamagata Y."/>
            <person name="Tamaki H."/>
            <person name="Takai K."/>
        </authorList>
    </citation>
    <scope>NUCLEOTIDE SEQUENCE [LARGE SCALE GENOMIC DNA]</scope>
    <source>
        <strain evidence="8 9">MK-D1</strain>
    </source>
</reference>
<evidence type="ECO:0000313" key="8">
    <source>
        <dbReference type="EMBL" id="QEE14470.1"/>
    </source>
</evidence>
<keyword evidence="4 7" id="KW-0808">Transferase</keyword>
<evidence type="ECO:0000256" key="3">
    <source>
        <dbReference type="ARBA" id="ARBA00022603"/>
    </source>
</evidence>
<dbReference type="Gene3D" id="3.40.50.150">
    <property type="entry name" value="Vaccinia Virus protein VP39"/>
    <property type="match status" value="1"/>
</dbReference>
<comment type="subunit">
    <text evidence="7">Interacts with nop5. Component of box C/D small ribonucleoprotein (sRNP) particles that contain rpl7ae, FlpA and nop5, plus a guide RNA.</text>
</comment>
<evidence type="ECO:0000256" key="5">
    <source>
        <dbReference type="ARBA" id="ARBA00022694"/>
    </source>
</evidence>
<dbReference type="HAMAP" id="MF_00351">
    <property type="entry name" value="RNA_methyltransf_FlpA"/>
    <property type="match status" value="1"/>
</dbReference>
<dbReference type="GO" id="GO:0008649">
    <property type="term" value="F:rRNA methyltransferase activity"/>
    <property type="evidence" value="ECO:0007669"/>
    <property type="project" value="TreeGrafter"/>
</dbReference>
<dbReference type="SUPFAM" id="SSF53335">
    <property type="entry name" value="S-adenosyl-L-methionine-dependent methyltransferases"/>
    <property type="match status" value="1"/>
</dbReference>
<accession>A0A5B9D6K4</accession>
<dbReference type="PANTHER" id="PTHR10335">
    <property type="entry name" value="RRNA 2-O-METHYLTRANSFERASE FIBRILLARIN"/>
    <property type="match status" value="1"/>
</dbReference>